<dbReference type="InterPro" id="IPR043143">
    <property type="entry name" value="Mal/L-sulf/L-lact_DH-like_NADP"/>
</dbReference>
<dbReference type="Pfam" id="PF02615">
    <property type="entry name" value="Ldh_2"/>
    <property type="match status" value="1"/>
</dbReference>
<dbReference type="InterPro" id="IPR043144">
    <property type="entry name" value="Mal/L-sulf/L-lact_DH-like_ah"/>
</dbReference>
<organism evidence="7 8">
    <name type="scientific">Aureimonas altamirensis</name>
    <dbReference type="NCBI Taxonomy" id="370622"/>
    <lineage>
        <taxon>Bacteria</taxon>
        <taxon>Pseudomonadati</taxon>
        <taxon>Pseudomonadota</taxon>
        <taxon>Alphaproteobacteria</taxon>
        <taxon>Hyphomicrobiales</taxon>
        <taxon>Aurantimonadaceae</taxon>
        <taxon>Aureimonas</taxon>
    </lineage>
</organism>
<dbReference type="InterPro" id="IPR036111">
    <property type="entry name" value="Mal/L-sulfo/L-lacto_DH-like_sf"/>
</dbReference>
<evidence type="ECO:0000256" key="1">
    <source>
        <dbReference type="ARBA" id="ARBA00006056"/>
    </source>
</evidence>
<dbReference type="SUPFAM" id="SSF89733">
    <property type="entry name" value="L-sulfolactate dehydrogenase-like"/>
    <property type="match status" value="1"/>
</dbReference>
<dbReference type="EMBL" id="JRFJ01000001">
    <property type="protein sequence ID" value="KHJ55576.1"/>
    <property type="molecule type" value="Genomic_DNA"/>
</dbReference>
<sequence length="340" mass="35508">MTELSLSYDALTAALRDIFVAYGCSRTVADALAANCASATRDGSESHGLFRMAGYVSTLRSGWVDGRAEPVVEDVAPGFVRVDARNGFTLPAHAAARPLLEEKARQNGIAILAIRDSHHLGALYLDIEPYAQAGFVALSVINSMAVVVHPGGTRPVYGTNPVAFAAPRAEGAPLVFDMATSTMAHGDVRVAAREGRSVPEGVGVDAKGDPTTDPAAILEGGALLAFGGHKGTAIALMVELLCAALVGGQFSFEVDWSAYPGAQTPRTGQTVILIDPARASAPLAPFADRVELLLQTILASGDVRLPGEKRLARRRAAEAGIVVDAAQWQSILDLKDKTSA</sequence>
<dbReference type="Gene3D" id="1.10.1530.10">
    <property type="match status" value="1"/>
</dbReference>
<protein>
    <recommendedName>
        <fullName evidence="6">Delta(1)-pyrroline-2-carboxylate/Delta(1)-piperideine-2-carboxylate reductase</fullName>
        <ecNumber evidence="5">1.5.1.21</ecNumber>
    </recommendedName>
</protein>
<keyword evidence="2" id="KW-0560">Oxidoreductase</keyword>
<reference evidence="7 8" key="1">
    <citation type="submission" date="2014-09" db="EMBL/GenBank/DDBJ databases">
        <title>Isolation and characterization of Aurantimonas altamirensis ON-56566 from clinical sample following a dog bite.</title>
        <authorList>
            <person name="Eshaghi A."/>
            <person name="Li A."/>
            <person name="Shahinas D."/>
            <person name="Bahn P."/>
            <person name="Kus J.V."/>
            <person name="Patel S.N."/>
        </authorList>
    </citation>
    <scope>NUCLEOTIDE SEQUENCE [LARGE SCALE GENOMIC DNA]</scope>
    <source>
        <strain evidence="7 8">ON-56566</strain>
    </source>
</reference>
<evidence type="ECO:0000256" key="5">
    <source>
        <dbReference type="ARBA" id="ARBA00066966"/>
    </source>
</evidence>
<evidence type="ECO:0000256" key="3">
    <source>
        <dbReference type="ARBA" id="ARBA00050122"/>
    </source>
</evidence>
<proteinExistence type="inferred from homology"/>
<dbReference type="GO" id="GO:0006560">
    <property type="term" value="P:proline metabolic process"/>
    <property type="evidence" value="ECO:0007669"/>
    <property type="project" value="UniProtKB-ARBA"/>
</dbReference>
<dbReference type="RefSeq" id="WP_039188528.1">
    <property type="nucleotide sequence ID" value="NZ_JRFJ01000001.1"/>
</dbReference>
<dbReference type="STRING" id="370622.LA66_02690"/>
<dbReference type="AlphaFoldDB" id="A0A0B1Q871"/>
<evidence type="ECO:0000256" key="2">
    <source>
        <dbReference type="ARBA" id="ARBA00023002"/>
    </source>
</evidence>
<dbReference type="Proteomes" id="UP000030826">
    <property type="component" value="Unassembled WGS sequence"/>
</dbReference>
<dbReference type="OrthoDB" id="9811519at2"/>
<evidence type="ECO:0000256" key="6">
    <source>
        <dbReference type="ARBA" id="ARBA00068106"/>
    </source>
</evidence>
<dbReference type="EC" id="1.5.1.21" evidence="5"/>
<dbReference type="Gene3D" id="3.30.1370.60">
    <property type="entry name" value="Hypothetical oxidoreductase yiak, domain 2"/>
    <property type="match status" value="1"/>
</dbReference>
<evidence type="ECO:0000313" key="7">
    <source>
        <dbReference type="EMBL" id="KHJ55576.1"/>
    </source>
</evidence>
<comment type="catalytic activity">
    <reaction evidence="3">
        <text>L-pipecolate + NADP(+) = Delta(1)-piperideine-2-carboxylate + NADPH + H(+)</text>
        <dbReference type="Rhea" id="RHEA:12524"/>
        <dbReference type="ChEBI" id="CHEBI:15378"/>
        <dbReference type="ChEBI" id="CHEBI:57783"/>
        <dbReference type="ChEBI" id="CHEBI:58349"/>
        <dbReference type="ChEBI" id="CHEBI:61185"/>
        <dbReference type="ChEBI" id="CHEBI:77631"/>
        <dbReference type="EC" id="1.5.1.21"/>
    </reaction>
</comment>
<name>A0A0B1Q871_9HYPH</name>
<dbReference type="FunFam" id="3.30.1370.60:FF:000002">
    <property type="entry name" value="Malate/L-lactate family dehydrogenase"/>
    <property type="match status" value="1"/>
</dbReference>
<dbReference type="InterPro" id="IPR003767">
    <property type="entry name" value="Malate/L-lactate_DH-like"/>
</dbReference>
<evidence type="ECO:0000313" key="8">
    <source>
        <dbReference type="Proteomes" id="UP000030826"/>
    </source>
</evidence>
<accession>A0A0B1Q871</accession>
<comment type="similarity">
    <text evidence="1">Belongs to the LDH2/MDH2 oxidoreductase family.</text>
</comment>
<comment type="catalytic activity">
    <reaction evidence="4">
        <text>L-proline + NADP(+) = 1-pyrroline-2-carboxylate + NADPH + H(+)</text>
        <dbReference type="Rhea" id="RHEA:20317"/>
        <dbReference type="ChEBI" id="CHEBI:15378"/>
        <dbReference type="ChEBI" id="CHEBI:39785"/>
        <dbReference type="ChEBI" id="CHEBI:57783"/>
        <dbReference type="ChEBI" id="CHEBI:58349"/>
        <dbReference type="ChEBI" id="CHEBI:60039"/>
        <dbReference type="EC" id="1.5.1.21"/>
    </reaction>
</comment>
<gene>
    <name evidence="7" type="ORF">LA66_02690</name>
</gene>
<dbReference type="GO" id="GO:0050241">
    <property type="term" value="F:pyrroline-2-carboxylate reductase activity"/>
    <property type="evidence" value="ECO:0007669"/>
    <property type="project" value="UniProtKB-ARBA"/>
</dbReference>
<dbReference type="PANTHER" id="PTHR11091">
    <property type="entry name" value="OXIDOREDUCTASE-RELATED"/>
    <property type="match status" value="1"/>
</dbReference>
<dbReference type="GO" id="GO:0047125">
    <property type="term" value="F:delta1-piperideine-2-carboxylate reductase activity"/>
    <property type="evidence" value="ECO:0007669"/>
    <property type="project" value="UniProtKB-EC"/>
</dbReference>
<dbReference type="PANTHER" id="PTHR11091:SF0">
    <property type="entry name" value="MALATE DEHYDROGENASE"/>
    <property type="match status" value="1"/>
</dbReference>
<evidence type="ECO:0000256" key="4">
    <source>
        <dbReference type="ARBA" id="ARBA00052446"/>
    </source>
</evidence>
<comment type="caution">
    <text evidence="7">The sequence shown here is derived from an EMBL/GenBank/DDBJ whole genome shotgun (WGS) entry which is preliminary data.</text>
</comment>